<dbReference type="KEGG" id="pgm:PGRAT_13800"/>
<dbReference type="RefSeq" id="WP_025706905.1">
    <property type="nucleotide sequence ID" value="NZ_CP009287.1"/>
</dbReference>
<dbReference type="InterPro" id="IPR002589">
    <property type="entry name" value="Macro_dom"/>
</dbReference>
<name>A0A089NHN5_9BACL</name>
<protein>
    <recommendedName>
        <fullName evidence="1">Macro domain-containing protein</fullName>
    </recommendedName>
</protein>
<dbReference type="Proteomes" id="UP000029500">
    <property type="component" value="Chromosome"/>
</dbReference>
<dbReference type="SMART" id="SM00506">
    <property type="entry name" value="A1pp"/>
    <property type="match status" value="1"/>
</dbReference>
<dbReference type="HOGENOM" id="CLU_046550_5_1_9"/>
<evidence type="ECO:0000313" key="3">
    <source>
        <dbReference type="Proteomes" id="UP000029500"/>
    </source>
</evidence>
<gene>
    <name evidence="2" type="ORF">PGRAT_13800</name>
</gene>
<dbReference type="OrthoDB" id="6194521at2"/>
<keyword evidence="3" id="KW-1185">Reference proteome</keyword>
<reference evidence="2 3" key="1">
    <citation type="submission" date="2014-08" db="EMBL/GenBank/DDBJ databases">
        <title>Comparative genomics of the Paenibacillus odorifer group.</title>
        <authorList>
            <person name="den Bakker H.C."/>
            <person name="Tsai Y.-C."/>
            <person name="Martin N."/>
            <person name="Korlach J."/>
            <person name="Wiedmann M."/>
        </authorList>
    </citation>
    <scope>NUCLEOTIDE SEQUENCE [LARGE SCALE GENOMIC DNA]</scope>
    <source>
        <strain evidence="2 3">DSM 15220</strain>
    </source>
</reference>
<dbReference type="AlphaFoldDB" id="A0A089NHN5"/>
<accession>A0A089NHN5</accession>
<dbReference type="STRING" id="189425.PGRAT_13800"/>
<dbReference type="SUPFAM" id="SSF52949">
    <property type="entry name" value="Macro domain-like"/>
    <property type="match status" value="1"/>
</dbReference>
<dbReference type="PANTHER" id="PTHR11106">
    <property type="entry name" value="GANGLIOSIDE INDUCED DIFFERENTIATION ASSOCIATED PROTEIN 2-RELATED"/>
    <property type="match status" value="1"/>
</dbReference>
<sequence>MPIIINHVAVSACQGDITSWQGDMIVNASNSGLFGGGGVDGAIHRAGGPQIAGECAAIRRKQGGILPGEAAVTSAGKLPLLGIIHTVGPIWKGGDAGEISTLARCYLSSLDAACTQGAQSIAFPNISTGVYNFPKALACQTALRTVVEYVKRRDSGGLPLKRIEFICFEKDNADLYEEMLKRYGDIY</sequence>
<organism evidence="2 3">
    <name type="scientific">Paenibacillus graminis</name>
    <dbReference type="NCBI Taxonomy" id="189425"/>
    <lineage>
        <taxon>Bacteria</taxon>
        <taxon>Bacillati</taxon>
        <taxon>Bacillota</taxon>
        <taxon>Bacilli</taxon>
        <taxon>Bacillales</taxon>
        <taxon>Paenibacillaceae</taxon>
        <taxon>Paenibacillus</taxon>
    </lineage>
</organism>
<dbReference type="eggNOG" id="COG2110">
    <property type="taxonomic scope" value="Bacteria"/>
</dbReference>
<evidence type="ECO:0000313" key="2">
    <source>
        <dbReference type="EMBL" id="AIQ68574.1"/>
    </source>
</evidence>
<evidence type="ECO:0000259" key="1">
    <source>
        <dbReference type="PROSITE" id="PS51154"/>
    </source>
</evidence>
<dbReference type="EMBL" id="CP009287">
    <property type="protein sequence ID" value="AIQ68574.1"/>
    <property type="molecule type" value="Genomic_DNA"/>
</dbReference>
<proteinExistence type="predicted"/>
<dbReference type="InterPro" id="IPR043472">
    <property type="entry name" value="Macro_dom-like"/>
</dbReference>
<dbReference type="PROSITE" id="PS51154">
    <property type="entry name" value="MACRO"/>
    <property type="match status" value="1"/>
</dbReference>
<dbReference type="PANTHER" id="PTHR11106:SF27">
    <property type="entry name" value="MACRO DOMAIN-CONTAINING PROTEIN"/>
    <property type="match status" value="1"/>
</dbReference>
<dbReference type="Gene3D" id="3.40.220.10">
    <property type="entry name" value="Leucine Aminopeptidase, subunit E, domain 1"/>
    <property type="match status" value="1"/>
</dbReference>
<feature type="domain" description="Macro" evidence="1">
    <location>
        <begin position="1"/>
        <end position="184"/>
    </location>
</feature>
<dbReference type="Pfam" id="PF01661">
    <property type="entry name" value="Macro"/>
    <property type="match status" value="1"/>
</dbReference>